<dbReference type="InterPro" id="IPR016156">
    <property type="entry name" value="FAD/NAD-linked_Rdtase_dimer_sf"/>
</dbReference>
<dbReference type="RefSeq" id="WP_014554000.1">
    <property type="nucleotide sequence ID" value="NC_017455.1"/>
</dbReference>
<keyword evidence="3" id="KW-0285">Flavoprotein</keyword>
<organism evidence="8 9">
    <name type="scientific">Halanaerobium praevalens (strain ATCC 33744 / DSM 2228 / GSL)</name>
    <dbReference type="NCBI Taxonomy" id="572479"/>
    <lineage>
        <taxon>Bacteria</taxon>
        <taxon>Bacillati</taxon>
        <taxon>Bacillota</taxon>
        <taxon>Clostridia</taxon>
        <taxon>Halanaerobiales</taxon>
        <taxon>Halanaerobiaceae</taxon>
        <taxon>Halanaerobium</taxon>
    </lineage>
</organism>
<dbReference type="KEGG" id="hpk:Hprae_1858"/>
<dbReference type="GO" id="GO:0004148">
    <property type="term" value="F:dihydrolipoyl dehydrogenase (NADH) activity"/>
    <property type="evidence" value="ECO:0007669"/>
    <property type="project" value="TreeGrafter"/>
</dbReference>
<dbReference type="PANTHER" id="PTHR22912">
    <property type="entry name" value="DISULFIDE OXIDOREDUCTASE"/>
    <property type="match status" value="1"/>
</dbReference>
<dbReference type="PRINTS" id="PR00368">
    <property type="entry name" value="FADPNR"/>
</dbReference>
<dbReference type="PANTHER" id="PTHR22912:SF151">
    <property type="entry name" value="DIHYDROLIPOYL DEHYDROGENASE, MITOCHONDRIAL"/>
    <property type="match status" value="1"/>
</dbReference>
<comment type="cofactor">
    <cofactor evidence="1">
        <name>FAD</name>
        <dbReference type="ChEBI" id="CHEBI:57692"/>
    </cofactor>
</comment>
<name>E3DQZ4_HALPG</name>
<dbReference type="PATRIC" id="fig|572479.3.peg.1891"/>
<dbReference type="GO" id="GO:0006103">
    <property type="term" value="P:2-oxoglutarate metabolic process"/>
    <property type="evidence" value="ECO:0007669"/>
    <property type="project" value="TreeGrafter"/>
</dbReference>
<dbReference type="Gene3D" id="3.30.390.30">
    <property type="match status" value="1"/>
</dbReference>
<reference evidence="9" key="1">
    <citation type="submission" date="2010-10" db="EMBL/GenBank/DDBJ databases">
        <title>The complete genome of Halanaerobium praevalens DSM 2228.</title>
        <authorList>
            <consortium name="US DOE Joint Genome Institute (JGI-PGF)"/>
            <person name="Lucas S."/>
            <person name="Copeland A."/>
            <person name="Lapidus A."/>
            <person name="Glavina del Rio T."/>
            <person name="Dalin E."/>
            <person name="Tice H."/>
            <person name="Bruce D."/>
            <person name="Goodwin L."/>
            <person name="Pitluck S."/>
            <person name="Kyrpides N."/>
            <person name="Mavromatis K."/>
            <person name="Ivanova N."/>
            <person name="Ovchinnikova G."/>
            <person name="Chertkov O."/>
            <person name="Detter J.C."/>
            <person name="Han C."/>
            <person name="Larimer F."/>
            <person name="Land M."/>
            <person name="Hauser L."/>
            <person name="Markowitz V."/>
            <person name="Cheng J.-F."/>
            <person name="Hugenholtz P."/>
            <person name="Woyke T."/>
            <person name="Wu D."/>
            <person name="Tindall B."/>
            <person name="Pomrenke H.G."/>
            <person name="Brambilla E."/>
            <person name="Klenk H.-P."/>
            <person name="Eisen J.A."/>
        </authorList>
    </citation>
    <scope>NUCLEOTIDE SEQUENCE [LARGE SCALE GENOMIC DNA]</scope>
    <source>
        <strain evidence="9">ATCC 33744 / DSM 2228 / GSL</strain>
    </source>
</reference>
<evidence type="ECO:0000256" key="2">
    <source>
        <dbReference type="ARBA" id="ARBA00007532"/>
    </source>
</evidence>
<feature type="domain" description="Pyridine nucleotide-disulphide oxidoreductase dimerisation" evidence="6">
    <location>
        <begin position="378"/>
        <end position="484"/>
    </location>
</feature>
<gene>
    <name evidence="8" type="ordered locus">Hprae_1858</name>
</gene>
<dbReference type="InterPro" id="IPR004099">
    <property type="entry name" value="Pyr_nucl-diS_OxRdtase_dimer"/>
</dbReference>
<dbReference type="SUPFAM" id="SSF51905">
    <property type="entry name" value="FAD/NAD(P)-binding domain"/>
    <property type="match status" value="1"/>
</dbReference>
<dbReference type="STRING" id="572479.Hprae_1858"/>
<dbReference type="eggNOG" id="COG1249">
    <property type="taxonomic scope" value="Bacteria"/>
</dbReference>
<sequence>MKQKLNYDLLVIGAGAAGFYAAREAARAGLKTAIVEKNELGGTAFYWGSLPVKMIADKIKAYQKTKKMLPEFKLDLKKTDFLLQAADFKKIEAKIKKDLSQAGADLFYGEGHFNSAHEFELKEKLIKAERVILASGSQVKTNAGLELEQEPIISHKEAVSFKKLPESMLIIGMNIEGAEFASIFSFLGVKVYILDQKDSLLPGIDQDLTKVLKQELEKNGVEIMTSTTLKKAEITELKNQKVVKVEVESNLNSKQTKTTRAVQVETAQGASSTGTKTLIVDKILFTAGREANFPAGIEKMQLAFNKQGLQVNSKLQTTNPAVYALGDLNGNFGIASTAINDALIAVNELKQLDIFKNKLKAHYKKPVTHLKTAAAQTIPLNIFTLPEIGGFGLSETQLKAKNIAYRVQKYYFKDCWRSLISQKKGFVKIMLAAESEKILGVYFVGDQLSEIVSSLSLTADLELKDLLENIYIQPTRTEILREAALMEPKLGSSF</sequence>
<dbReference type="InterPro" id="IPR036188">
    <property type="entry name" value="FAD/NAD-bd_sf"/>
</dbReference>
<dbReference type="PRINTS" id="PR00411">
    <property type="entry name" value="PNDRDTASEI"/>
</dbReference>
<dbReference type="GO" id="GO:0050660">
    <property type="term" value="F:flavin adenine dinucleotide binding"/>
    <property type="evidence" value="ECO:0007669"/>
    <property type="project" value="TreeGrafter"/>
</dbReference>
<evidence type="ECO:0000256" key="4">
    <source>
        <dbReference type="ARBA" id="ARBA00022827"/>
    </source>
</evidence>
<dbReference type="AlphaFoldDB" id="E3DQZ4"/>
<dbReference type="InterPro" id="IPR050151">
    <property type="entry name" value="Class-I_Pyr_Nuc-Dis_Oxidored"/>
</dbReference>
<accession>E3DQZ4</accession>
<evidence type="ECO:0000256" key="3">
    <source>
        <dbReference type="ARBA" id="ARBA00022630"/>
    </source>
</evidence>
<dbReference type="Pfam" id="PF07992">
    <property type="entry name" value="Pyr_redox_2"/>
    <property type="match status" value="1"/>
</dbReference>
<comment type="similarity">
    <text evidence="2">Belongs to the class-I pyridine nucleotide-disulfide oxidoreductase family.</text>
</comment>
<dbReference type="InterPro" id="IPR023753">
    <property type="entry name" value="FAD/NAD-binding_dom"/>
</dbReference>
<dbReference type="Pfam" id="PF02852">
    <property type="entry name" value="Pyr_redox_dim"/>
    <property type="match status" value="1"/>
</dbReference>
<evidence type="ECO:0000256" key="5">
    <source>
        <dbReference type="ARBA" id="ARBA00023027"/>
    </source>
</evidence>
<evidence type="ECO:0000256" key="1">
    <source>
        <dbReference type="ARBA" id="ARBA00001974"/>
    </source>
</evidence>
<evidence type="ECO:0000313" key="8">
    <source>
        <dbReference type="EMBL" id="ADO77983.1"/>
    </source>
</evidence>
<evidence type="ECO:0000313" key="9">
    <source>
        <dbReference type="Proteomes" id="UP000006866"/>
    </source>
</evidence>
<proteinExistence type="inferred from homology"/>
<keyword evidence="4" id="KW-0274">FAD</keyword>
<feature type="domain" description="FAD/NAD(P)-binding" evidence="7">
    <location>
        <begin position="7"/>
        <end position="341"/>
    </location>
</feature>
<evidence type="ECO:0000259" key="6">
    <source>
        <dbReference type="Pfam" id="PF02852"/>
    </source>
</evidence>
<dbReference type="Proteomes" id="UP000006866">
    <property type="component" value="Chromosome"/>
</dbReference>
<keyword evidence="5" id="KW-0520">NAD</keyword>
<dbReference type="HOGENOM" id="CLU_016755_0_3_9"/>
<keyword evidence="9" id="KW-1185">Reference proteome</keyword>
<dbReference type="Gene3D" id="3.50.50.60">
    <property type="entry name" value="FAD/NAD(P)-binding domain"/>
    <property type="match status" value="2"/>
</dbReference>
<reference evidence="8 9" key="2">
    <citation type="journal article" date="2011" name="Stand. Genomic Sci.">
        <title>Complete genome sequence of the extremely halophilic Halanaerobium praevalens type strain (GSL).</title>
        <authorList>
            <person name="Ivanova N."/>
            <person name="Sikorski J."/>
            <person name="Chertkov O."/>
            <person name="Nolan M."/>
            <person name="Lucas S."/>
            <person name="Hammon N."/>
            <person name="Deshpande S."/>
            <person name="Cheng J.F."/>
            <person name="Tapia R."/>
            <person name="Han C."/>
            <person name="Goodwin L."/>
            <person name="Pitluck S."/>
            <person name="Huntemann M."/>
            <person name="Liolios K."/>
            <person name="Pagani I."/>
            <person name="Mavromatis K."/>
            <person name="Ovchinikova G."/>
            <person name="Pati A."/>
            <person name="Chen A."/>
            <person name="Palaniappan K."/>
            <person name="Land M."/>
            <person name="Hauser L."/>
            <person name="Brambilla E.M."/>
            <person name="Kannan K.P."/>
            <person name="Rohde M."/>
            <person name="Tindall B.J."/>
            <person name="Goker M."/>
            <person name="Detter J.C."/>
            <person name="Woyke T."/>
            <person name="Bristow J."/>
            <person name="Eisen J.A."/>
            <person name="Markowitz V."/>
            <person name="Hugenholtz P."/>
            <person name="Kyrpides N.C."/>
            <person name="Klenk H.P."/>
            <person name="Lapidus A."/>
        </authorList>
    </citation>
    <scope>NUCLEOTIDE SEQUENCE [LARGE SCALE GENOMIC DNA]</scope>
    <source>
        <strain evidence="9">ATCC 33744 / DSM 2228 / GSL</strain>
    </source>
</reference>
<dbReference type="EMBL" id="CP002175">
    <property type="protein sequence ID" value="ADO77983.1"/>
    <property type="molecule type" value="Genomic_DNA"/>
</dbReference>
<evidence type="ECO:0000259" key="7">
    <source>
        <dbReference type="Pfam" id="PF07992"/>
    </source>
</evidence>
<dbReference type="SUPFAM" id="SSF55424">
    <property type="entry name" value="FAD/NAD-linked reductases, dimerisation (C-terminal) domain"/>
    <property type="match status" value="1"/>
</dbReference>
<protein>
    <submittedName>
        <fullName evidence="8">FAD-dependent pyridine nucleotide-disulfide oxidoreductase</fullName>
    </submittedName>
</protein>